<sequence>MRPADITRADIARADITRADIARADIARAYIMRTDIAMAEMSGTRFERCALGRRKLSTPDARPGQCSRPIPGTGECRLRLRRFGYLPKPARRSASAMAPLLGAGVLRRCWFRA</sequence>
<gene>
    <name evidence="1" type="ORF">NWFMUON74_21640</name>
</gene>
<reference evidence="1 2" key="1">
    <citation type="submission" date="2020-08" db="EMBL/GenBank/DDBJ databases">
        <title>Genome Sequencing of Nocardia wallacei strain FMUON74 and assembly.</title>
        <authorList>
            <person name="Toyokawa M."/>
            <person name="Uesaka K."/>
        </authorList>
    </citation>
    <scope>NUCLEOTIDE SEQUENCE [LARGE SCALE GENOMIC DNA]</scope>
    <source>
        <strain evidence="1 2">FMUON74</strain>
    </source>
</reference>
<dbReference type="AlphaFoldDB" id="A0A7G1KGG2"/>
<proteinExistence type="predicted"/>
<evidence type="ECO:0000313" key="2">
    <source>
        <dbReference type="Proteomes" id="UP000516173"/>
    </source>
</evidence>
<dbReference type="SUPFAM" id="SSF141571">
    <property type="entry name" value="Pentapeptide repeat-like"/>
    <property type="match status" value="1"/>
</dbReference>
<name>A0A7G1KGG2_9NOCA</name>
<evidence type="ECO:0008006" key="3">
    <source>
        <dbReference type="Google" id="ProtNLM"/>
    </source>
</evidence>
<organism evidence="1 2">
    <name type="scientific">Nocardia wallacei</name>
    <dbReference type="NCBI Taxonomy" id="480035"/>
    <lineage>
        <taxon>Bacteria</taxon>
        <taxon>Bacillati</taxon>
        <taxon>Actinomycetota</taxon>
        <taxon>Actinomycetes</taxon>
        <taxon>Mycobacteriales</taxon>
        <taxon>Nocardiaceae</taxon>
        <taxon>Nocardia</taxon>
    </lineage>
</organism>
<accession>A0A7G1KGG2</accession>
<keyword evidence="2" id="KW-1185">Reference proteome</keyword>
<protein>
    <recommendedName>
        <fullName evidence="3">Pentapeptide repeat protein</fullName>
    </recommendedName>
</protein>
<dbReference type="Gene3D" id="2.160.20.80">
    <property type="entry name" value="E3 ubiquitin-protein ligase SopA"/>
    <property type="match status" value="1"/>
</dbReference>
<dbReference type="Proteomes" id="UP000516173">
    <property type="component" value="Chromosome"/>
</dbReference>
<dbReference type="EMBL" id="AP023396">
    <property type="protein sequence ID" value="BCK54392.1"/>
    <property type="molecule type" value="Genomic_DNA"/>
</dbReference>
<dbReference type="KEGG" id="nwl:NWFMUON74_21640"/>
<evidence type="ECO:0000313" key="1">
    <source>
        <dbReference type="EMBL" id="BCK54392.1"/>
    </source>
</evidence>